<evidence type="ECO:0000313" key="1">
    <source>
        <dbReference type="EMBL" id="OSG95509.1"/>
    </source>
</evidence>
<dbReference type="SUPFAM" id="SSF46955">
    <property type="entry name" value="Putative DNA-binding domain"/>
    <property type="match status" value="1"/>
</dbReference>
<name>A0A1X2ZM85_BIFAD</name>
<dbReference type="Proteomes" id="UP000193664">
    <property type="component" value="Unassembled WGS sequence"/>
</dbReference>
<dbReference type="EMBL" id="LNKF01000002">
    <property type="protein sequence ID" value="OSG95509.1"/>
    <property type="molecule type" value="Genomic_DNA"/>
</dbReference>
<accession>A0A1X2ZM85</accession>
<comment type="caution">
    <text evidence="1">The sequence shown here is derived from an EMBL/GenBank/DDBJ whole genome shotgun (WGS) entry which is preliminary data.</text>
</comment>
<sequence>MEDDTTFAALAEVLKPMNTTKDIADRCGIKESTLAHWRSDGIGPKFVKVGRTVMYPKEPMIEYFRDHLYQCTTEYEEE</sequence>
<gene>
    <name evidence="1" type="ORF">AD0028_0749</name>
</gene>
<dbReference type="InterPro" id="IPR009061">
    <property type="entry name" value="DNA-bd_dom_put_sf"/>
</dbReference>
<protein>
    <recommendedName>
        <fullName evidence="3">Helix-turn-helix domain-containing protein</fullName>
    </recommendedName>
</protein>
<dbReference type="AlphaFoldDB" id="A0A1X2ZM85"/>
<evidence type="ECO:0000313" key="2">
    <source>
        <dbReference type="Proteomes" id="UP000193664"/>
    </source>
</evidence>
<organism evidence="1 2">
    <name type="scientific">Bifidobacterium adolescentis</name>
    <dbReference type="NCBI Taxonomy" id="1680"/>
    <lineage>
        <taxon>Bacteria</taxon>
        <taxon>Bacillati</taxon>
        <taxon>Actinomycetota</taxon>
        <taxon>Actinomycetes</taxon>
        <taxon>Bifidobacteriales</taxon>
        <taxon>Bifidobacteriaceae</taxon>
        <taxon>Bifidobacterium</taxon>
    </lineage>
</organism>
<dbReference type="RefSeq" id="WP_085408262.1">
    <property type="nucleotide sequence ID" value="NZ_LNKF01000002.1"/>
</dbReference>
<reference evidence="1 2" key="1">
    <citation type="journal article" date="2016" name="Sci. Rep.">
        <title>Evaluation of genetic diversity among strains of the human gut commensal Bifidobacterium adolescentis.</title>
        <authorList>
            <person name="Duranti S."/>
            <person name="Milani C."/>
            <person name="Lugli G.A."/>
            <person name="Mancabelli L."/>
            <person name="Turroni F."/>
            <person name="Ferrario C."/>
            <person name="Mangifesta M."/>
            <person name="Viappiani A."/>
            <person name="Sanchez B."/>
            <person name="Margolles A."/>
            <person name="van Sinderen D."/>
            <person name="Ventura M."/>
        </authorList>
    </citation>
    <scope>NUCLEOTIDE SEQUENCE [LARGE SCALE GENOMIC DNA]</scope>
    <source>
        <strain evidence="1 2">AD2-8</strain>
    </source>
</reference>
<proteinExistence type="predicted"/>
<evidence type="ECO:0008006" key="3">
    <source>
        <dbReference type="Google" id="ProtNLM"/>
    </source>
</evidence>